<dbReference type="NCBIfam" id="TIGR02595">
    <property type="entry name" value="PEP_CTERM"/>
    <property type="match status" value="1"/>
</dbReference>
<dbReference type="Gene3D" id="2.60.120.260">
    <property type="entry name" value="Galactose-binding domain-like"/>
    <property type="match status" value="1"/>
</dbReference>
<feature type="chain" id="PRO_5027009674" evidence="1">
    <location>
        <begin position="19"/>
        <end position="200"/>
    </location>
</feature>
<evidence type="ECO:0000313" key="4">
    <source>
        <dbReference type="EMBL" id="MYN01696.1"/>
    </source>
</evidence>
<dbReference type="EMBL" id="WWCJ01000004">
    <property type="protein sequence ID" value="MYN01696.1"/>
    <property type="molecule type" value="Genomic_DNA"/>
</dbReference>
<protein>
    <submittedName>
        <fullName evidence="4">DUF642 domain-containing protein</fullName>
    </submittedName>
</protein>
<dbReference type="Pfam" id="PF04862">
    <property type="entry name" value="DUF642"/>
    <property type="match status" value="1"/>
</dbReference>
<evidence type="ECO:0000259" key="3">
    <source>
        <dbReference type="Pfam" id="PF07589"/>
    </source>
</evidence>
<keyword evidence="5" id="KW-1185">Reference proteome</keyword>
<dbReference type="RefSeq" id="WP_161024712.1">
    <property type="nucleotide sequence ID" value="NZ_WWCJ01000004.1"/>
</dbReference>
<evidence type="ECO:0000256" key="1">
    <source>
        <dbReference type="SAM" id="SignalP"/>
    </source>
</evidence>
<evidence type="ECO:0000259" key="2">
    <source>
        <dbReference type="Pfam" id="PF04862"/>
    </source>
</evidence>
<dbReference type="AlphaFoldDB" id="A0A6N9HE18"/>
<proteinExistence type="predicted"/>
<reference evidence="4 5" key="1">
    <citation type="submission" date="2019-12" db="EMBL/GenBank/DDBJ databases">
        <title>Novel species isolated from a subtropical stream in China.</title>
        <authorList>
            <person name="Lu H."/>
        </authorList>
    </citation>
    <scope>NUCLEOTIDE SEQUENCE [LARGE SCALE GENOMIC DNA]</scope>
    <source>
        <strain evidence="4 5">DS3</strain>
    </source>
</reference>
<organism evidence="4 5">
    <name type="scientific">Pseudoduganella guangdongensis</name>
    <dbReference type="NCBI Taxonomy" id="2692179"/>
    <lineage>
        <taxon>Bacteria</taxon>
        <taxon>Pseudomonadati</taxon>
        <taxon>Pseudomonadota</taxon>
        <taxon>Betaproteobacteria</taxon>
        <taxon>Burkholderiales</taxon>
        <taxon>Oxalobacteraceae</taxon>
        <taxon>Telluria group</taxon>
        <taxon>Pseudoduganella</taxon>
    </lineage>
</organism>
<sequence>MKKLIAALLILAAGAANAGTIELIKNGSFENNGVAANSWNIKYALDSWLVGANGAEVRNNVAGAAQNGSNYLELDTTGNSWISQSFDTSNGAEYKLSFYYAAREQTGAATNGIDVYWNGQLVKQLAQNNYSNLTNWTKYDLSLFGAGNLSKLEFKAAGTSDSFGGSLDNVSLTTKVSEPGTLASILLGLGLLGFMRRRQQ</sequence>
<dbReference type="InterPro" id="IPR006946">
    <property type="entry name" value="DGR2-like_dom"/>
</dbReference>
<dbReference type="InterPro" id="IPR008979">
    <property type="entry name" value="Galactose-bd-like_sf"/>
</dbReference>
<feature type="signal peptide" evidence="1">
    <location>
        <begin position="1"/>
        <end position="18"/>
    </location>
</feature>
<dbReference type="SUPFAM" id="SSF49785">
    <property type="entry name" value="Galactose-binding domain-like"/>
    <property type="match status" value="1"/>
</dbReference>
<accession>A0A6N9HE18</accession>
<dbReference type="InterPro" id="IPR013424">
    <property type="entry name" value="Ice-binding_C"/>
</dbReference>
<evidence type="ECO:0000313" key="5">
    <source>
        <dbReference type="Proteomes" id="UP000448575"/>
    </source>
</evidence>
<feature type="domain" description="Ice-binding protein C-terminal" evidence="3">
    <location>
        <begin position="176"/>
        <end position="198"/>
    </location>
</feature>
<feature type="domain" description="DUF642" evidence="2">
    <location>
        <begin position="23"/>
        <end position="171"/>
    </location>
</feature>
<keyword evidence="1" id="KW-0732">Signal</keyword>
<comment type="caution">
    <text evidence="4">The sequence shown here is derived from an EMBL/GenBank/DDBJ whole genome shotgun (WGS) entry which is preliminary data.</text>
</comment>
<dbReference type="Proteomes" id="UP000448575">
    <property type="component" value="Unassembled WGS sequence"/>
</dbReference>
<dbReference type="Pfam" id="PF07589">
    <property type="entry name" value="PEP-CTERM"/>
    <property type="match status" value="1"/>
</dbReference>
<name>A0A6N9HE18_9BURK</name>
<gene>
    <name evidence="4" type="ORF">GTP41_06240</name>
</gene>